<reference evidence="5" key="1">
    <citation type="submission" date="2020-11" db="EMBL/GenBank/DDBJ databases">
        <authorList>
            <person name="Tran Van P."/>
        </authorList>
    </citation>
    <scope>NUCLEOTIDE SEQUENCE</scope>
</reference>
<gene>
    <name evidence="5" type="ORF">CTOB1V02_LOCUS14143</name>
</gene>
<proteinExistence type="predicted"/>
<dbReference type="InterPro" id="IPR036058">
    <property type="entry name" value="Kazal_dom_sf"/>
</dbReference>
<dbReference type="OrthoDB" id="328123at2759"/>
<dbReference type="EMBL" id="OB678234">
    <property type="protein sequence ID" value="CAD7236328.1"/>
    <property type="molecule type" value="Genomic_DNA"/>
</dbReference>
<keyword evidence="1" id="KW-0646">Protease inhibitor</keyword>
<evidence type="ECO:0000313" key="5">
    <source>
        <dbReference type="EMBL" id="CAD7236328.1"/>
    </source>
</evidence>
<feature type="region of interest" description="Disordered" evidence="4">
    <location>
        <begin position="1"/>
        <end position="25"/>
    </location>
</feature>
<name>A0A7R8WWR3_9CRUS</name>
<dbReference type="CDD" id="cd00104">
    <property type="entry name" value="KAZAL_FS"/>
    <property type="match status" value="1"/>
</dbReference>
<dbReference type="GO" id="GO:0005576">
    <property type="term" value="C:extracellular region"/>
    <property type="evidence" value="ECO:0007669"/>
    <property type="project" value="TreeGrafter"/>
</dbReference>
<dbReference type="PANTHER" id="PTHR10913:SF45">
    <property type="entry name" value="FOLLISTATIN, ISOFORM A-RELATED"/>
    <property type="match status" value="1"/>
</dbReference>
<evidence type="ECO:0000256" key="4">
    <source>
        <dbReference type="SAM" id="MobiDB-lite"/>
    </source>
</evidence>
<dbReference type="InterPro" id="IPR050653">
    <property type="entry name" value="Prot_Inhib_GrowthFact_Antg"/>
</dbReference>
<feature type="non-terminal residue" evidence="5">
    <location>
        <position position="78"/>
    </location>
</feature>
<dbReference type="AlphaFoldDB" id="A0A7R8WWR3"/>
<sequence>PIQTPPNSTAEAGDTRSHKSHTIPTVTRGNCPKDCTTIYDPVCGNDGVTYPNLCSLQVAACRDSLIQLAYEGECRENG</sequence>
<evidence type="ECO:0000256" key="2">
    <source>
        <dbReference type="ARBA" id="ARBA00022900"/>
    </source>
</evidence>
<protein>
    <submittedName>
        <fullName evidence="5">Uncharacterized protein</fullName>
    </submittedName>
</protein>
<dbReference type="SMART" id="SM00280">
    <property type="entry name" value="KAZAL"/>
    <property type="match status" value="1"/>
</dbReference>
<dbReference type="Gene3D" id="3.30.60.30">
    <property type="match status" value="1"/>
</dbReference>
<organism evidence="5">
    <name type="scientific">Cyprideis torosa</name>
    <dbReference type="NCBI Taxonomy" id="163714"/>
    <lineage>
        <taxon>Eukaryota</taxon>
        <taxon>Metazoa</taxon>
        <taxon>Ecdysozoa</taxon>
        <taxon>Arthropoda</taxon>
        <taxon>Crustacea</taxon>
        <taxon>Oligostraca</taxon>
        <taxon>Ostracoda</taxon>
        <taxon>Podocopa</taxon>
        <taxon>Podocopida</taxon>
        <taxon>Cytherocopina</taxon>
        <taxon>Cytheroidea</taxon>
        <taxon>Cytherideidae</taxon>
        <taxon>Cyprideis</taxon>
    </lineage>
</organism>
<dbReference type="InterPro" id="IPR002350">
    <property type="entry name" value="Kazal_dom"/>
</dbReference>
<keyword evidence="2" id="KW-0722">Serine protease inhibitor</keyword>
<keyword evidence="3" id="KW-1015">Disulfide bond</keyword>
<dbReference type="PROSITE" id="PS51465">
    <property type="entry name" value="KAZAL_2"/>
    <property type="match status" value="1"/>
</dbReference>
<dbReference type="SUPFAM" id="SSF100895">
    <property type="entry name" value="Kazal-type serine protease inhibitors"/>
    <property type="match status" value="1"/>
</dbReference>
<dbReference type="PANTHER" id="PTHR10913">
    <property type="entry name" value="FOLLISTATIN-RELATED"/>
    <property type="match status" value="1"/>
</dbReference>
<feature type="compositionally biased region" description="Polar residues" evidence="4">
    <location>
        <begin position="1"/>
        <end position="10"/>
    </location>
</feature>
<evidence type="ECO:0000256" key="3">
    <source>
        <dbReference type="ARBA" id="ARBA00023157"/>
    </source>
</evidence>
<accession>A0A7R8WWR3</accession>
<evidence type="ECO:0000256" key="1">
    <source>
        <dbReference type="ARBA" id="ARBA00022690"/>
    </source>
</evidence>
<feature type="non-terminal residue" evidence="5">
    <location>
        <position position="1"/>
    </location>
</feature>
<dbReference type="Pfam" id="PF07648">
    <property type="entry name" value="Kazal_2"/>
    <property type="match status" value="1"/>
</dbReference>